<dbReference type="EMBL" id="PDOF01000001">
    <property type="protein sequence ID" value="PYZ97046.1"/>
    <property type="molecule type" value="Genomic_DNA"/>
</dbReference>
<reference evidence="2 3" key="1">
    <citation type="submission" date="2017-10" db="EMBL/GenBank/DDBJ databases">
        <title>Bacillus sp. nov., a halophilic bacterium isolated from a Yangshapao Lake.</title>
        <authorList>
            <person name="Wang H."/>
        </authorList>
    </citation>
    <scope>NUCLEOTIDE SEQUENCE [LARGE SCALE GENOMIC DNA]</scope>
    <source>
        <strain evidence="2 3">YSP-3</strain>
    </source>
</reference>
<dbReference type="Pfam" id="PF20316">
    <property type="entry name" value="DUF6612"/>
    <property type="match status" value="1"/>
</dbReference>
<evidence type="ECO:0008006" key="4">
    <source>
        <dbReference type="Google" id="ProtNLM"/>
    </source>
</evidence>
<keyword evidence="3" id="KW-1185">Reference proteome</keyword>
<feature type="signal peptide" evidence="1">
    <location>
        <begin position="1"/>
        <end position="21"/>
    </location>
</feature>
<dbReference type="RefSeq" id="WP_110515725.1">
    <property type="nucleotide sequence ID" value="NZ_PDOF01000001.1"/>
</dbReference>
<dbReference type="InterPro" id="IPR046720">
    <property type="entry name" value="DUF6612"/>
</dbReference>
<evidence type="ECO:0000256" key="1">
    <source>
        <dbReference type="SAM" id="SignalP"/>
    </source>
</evidence>
<dbReference type="Proteomes" id="UP000248066">
    <property type="component" value="Unassembled WGS sequence"/>
</dbReference>
<dbReference type="AlphaFoldDB" id="A0A2W0H8I3"/>
<evidence type="ECO:0000313" key="3">
    <source>
        <dbReference type="Proteomes" id="UP000248066"/>
    </source>
</evidence>
<keyword evidence="1" id="KW-0732">Signal</keyword>
<evidence type="ECO:0000313" key="2">
    <source>
        <dbReference type="EMBL" id="PYZ97046.1"/>
    </source>
</evidence>
<dbReference type="OrthoDB" id="1957331at2"/>
<organism evidence="2 3">
    <name type="scientific">Alteribacter lacisalsi</name>
    <dbReference type="NCBI Taxonomy" id="2045244"/>
    <lineage>
        <taxon>Bacteria</taxon>
        <taxon>Bacillati</taxon>
        <taxon>Bacillota</taxon>
        <taxon>Bacilli</taxon>
        <taxon>Bacillales</taxon>
        <taxon>Bacillaceae</taxon>
        <taxon>Alteribacter</taxon>
    </lineage>
</organism>
<proteinExistence type="predicted"/>
<feature type="chain" id="PRO_5039018609" description="Lipoprotein" evidence="1">
    <location>
        <begin position="22"/>
        <end position="276"/>
    </location>
</feature>
<dbReference type="PROSITE" id="PS51257">
    <property type="entry name" value="PROKAR_LIPOPROTEIN"/>
    <property type="match status" value="1"/>
</dbReference>
<comment type="caution">
    <text evidence="2">The sequence shown here is derived from an EMBL/GenBank/DDBJ whole genome shotgun (WGS) entry which is preliminary data.</text>
</comment>
<name>A0A2W0H8I3_9BACI</name>
<gene>
    <name evidence="2" type="ORF">CR205_00090</name>
</gene>
<sequence length="276" mass="31282">MKKAVLASCVTGAVLFTAACGAESDDGLTVEEILTQSEEAMEELSSYSMDMEMLQEMSMDDDTMDINMTSEAQVLMDPLVLYQHASMDMMGMPFSYDSYFSEEHGFFMEDPMSGEWLKLPDEFTDEMMAMADIQTSPEDQFDIFRENLEEVDVETDEEEDRYIVTIKGDGVDNEAMKEQLMGFMDGDMGQLMGDALDSMEIHSYEYEIFIDRDTFYTTEANVFMDMTMDDGVNETAMKQTTHMLFGGFNEYDDLEVPANVIENAEEISESDMMGGL</sequence>
<protein>
    <recommendedName>
        <fullName evidence="4">Lipoprotein</fullName>
    </recommendedName>
</protein>
<dbReference type="Gene3D" id="2.50.20.20">
    <property type="match status" value="1"/>
</dbReference>
<accession>A0A2W0H8I3</accession>